<name>A0ABX6B5N4_9ACTN</name>
<evidence type="ECO:0008006" key="4">
    <source>
        <dbReference type="Google" id="ProtNLM"/>
    </source>
</evidence>
<organism evidence="2 3">
    <name type="scientific">Streptomyces prasinus</name>
    <dbReference type="NCBI Taxonomy" id="67345"/>
    <lineage>
        <taxon>Bacteria</taxon>
        <taxon>Bacillati</taxon>
        <taxon>Actinomycetota</taxon>
        <taxon>Actinomycetes</taxon>
        <taxon>Kitasatosporales</taxon>
        <taxon>Streptomycetaceae</taxon>
        <taxon>Streptomyces</taxon>
    </lineage>
</organism>
<sequence>MAHVEPAHLVELALGNGVSSDDADALRHIALCRRCREELTLMARVVAAARGVEESDLPVAPPPRVWRRIAQEVSRAGEPAPSPVPPSPAPPALWPRAAGGTGDGAVRSPWTGTRTGHRVLALLVATAVVVRWSVRARRAGHGGRPAAGRAERSLPPRGR</sequence>
<proteinExistence type="predicted"/>
<gene>
    <name evidence="2" type="ORF">CP972_28915</name>
</gene>
<evidence type="ECO:0000256" key="1">
    <source>
        <dbReference type="SAM" id="MobiDB-lite"/>
    </source>
</evidence>
<reference evidence="2 3" key="1">
    <citation type="submission" date="2017-09" db="EMBL/GenBank/DDBJ databases">
        <authorList>
            <person name="Lee N."/>
            <person name="Cho B.-K."/>
        </authorList>
    </citation>
    <scope>NUCLEOTIDE SEQUENCE [LARGE SCALE GENOMIC DNA]</scope>
    <source>
        <strain evidence="2 3">ATCC 13879</strain>
    </source>
</reference>
<dbReference type="RefSeq" id="WP_063885573.1">
    <property type="nucleotide sequence ID" value="NZ_CP023697.1"/>
</dbReference>
<feature type="region of interest" description="Disordered" evidence="1">
    <location>
        <begin position="137"/>
        <end position="159"/>
    </location>
</feature>
<dbReference type="Proteomes" id="UP000326041">
    <property type="component" value="Chromosome"/>
</dbReference>
<protein>
    <recommendedName>
        <fullName evidence="4">Zf-HC2 domain-containing protein</fullName>
    </recommendedName>
</protein>
<dbReference type="GeneID" id="95538503"/>
<accession>A0ABX6B5N4</accession>
<evidence type="ECO:0000313" key="2">
    <source>
        <dbReference type="EMBL" id="QEV09102.1"/>
    </source>
</evidence>
<feature type="compositionally biased region" description="Basic and acidic residues" evidence="1">
    <location>
        <begin position="149"/>
        <end position="159"/>
    </location>
</feature>
<feature type="compositionally biased region" description="Pro residues" evidence="1">
    <location>
        <begin position="80"/>
        <end position="93"/>
    </location>
</feature>
<evidence type="ECO:0000313" key="3">
    <source>
        <dbReference type="Proteomes" id="UP000326041"/>
    </source>
</evidence>
<keyword evidence="3" id="KW-1185">Reference proteome</keyword>
<feature type="region of interest" description="Disordered" evidence="1">
    <location>
        <begin position="70"/>
        <end position="111"/>
    </location>
</feature>
<dbReference type="EMBL" id="CP023697">
    <property type="protein sequence ID" value="QEV09102.1"/>
    <property type="molecule type" value="Genomic_DNA"/>
</dbReference>